<dbReference type="SUPFAM" id="SSF52283">
    <property type="entry name" value="Formate/glycerate dehydrogenase catalytic domain-like"/>
    <property type="match status" value="1"/>
</dbReference>
<evidence type="ECO:0000256" key="4">
    <source>
        <dbReference type="RuleBase" id="RU003719"/>
    </source>
</evidence>
<dbReference type="CDD" id="cd12173">
    <property type="entry name" value="PGDH_4"/>
    <property type="match status" value="1"/>
</dbReference>
<dbReference type="InterPro" id="IPR036291">
    <property type="entry name" value="NAD(P)-bd_dom_sf"/>
</dbReference>
<dbReference type="Pfam" id="PF00389">
    <property type="entry name" value="2-Hacid_dh"/>
    <property type="match status" value="1"/>
</dbReference>
<dbReference type="GO" id="GO:0051287">
    <property type="term" value="F:NAD binding"/>
    <property type="evidence" value="ECO:0007669"/>
    <property type="project" value="InterPro"/>
</dbReference>
<dbReference type="Pfam" id="PF02826">
    <property type="entry name" value="2-Hacid_dh_C"/>
    <property type="match status" value="1"/>
</dbReference>
<evidence type="ECO:0000256" key="2">
    <source>
        <dbReference type="ARBA" id="ARBA00023002"/>
    </source>
</evidence>
<keyword evidence="8" id="KW-1185">Reference proteome</keyword>
<dbReference type="InterPro" id="IPR006140">
    <property type="entry name" value="D-isomer_DH_NAD-bd"/>
</dbReference>
<evidence type="ECO:0000256" key="3">
    <source>
        <dbReference type="ARBA" id="ARBA00023027"/>
    </source>
</evidence>
<evidence type="ECO:0000259" key="6">
    <source>
        <dbReference type="Pfam" id="PF02826"/>
    </source>
</evidence>
<protein>
    <submittedName>
        <fullName evidence="7">Hydroxyacid dehydrogenase</fullName>
    </submittedName>
</protein>
<dbReference type="PANTHER" id="PTHR42789">
    <property type="entry name" value="D-ISOMER SPECIFIC 2-HYDROXYACID DEHYDROGENASE FAMILY PROTEIN (AFU_ORTHOLOGUE AFUA_6G10090)"/>
    <property type="match status" value="1"/>
</dbReference>
<dbReference type="InterPro" id="IPR050857">
    <property type="entry name" value="D-2-hydroxyacid_DH"/>
</dbReference>
<dbReference type="Gene3D" id="3.40.50.720">
    <property type="entry name" value="NAD(P)-binding Rossmann-like Domain"/>
    <property type="match status" value="2"/>
</dbReference>
<proteinExistence type="inferred from homology"/>
<keyword evidence="2 4" id="KW-0560">Oxidoreductase</keyword>
<accession>A0A328VBU9</accession>
<evidence type="ECO:0000256" key="1">
    <source>
        <dbReference type="ARBA" id="ARBA00005854"/>
    </source>
</evidence>
<evidence type="ECO:0000259" key="5">
    <source>
        <dbReference type="Pfam" id="PF00389"/>
    </source>
</evidence>
<sequence>MLIVVSEWLASPGPELLAASGHTLCFDPMLWRDPERLRELVAEADALIVRNQTRVTASLLEAAPRLRVVGRLGVGLDNIDLEALQSRGIGLVTARNANAIAVAEYVMAAMLQVTRNLAAADASVRAGKWERERLGGTELWGRTLGLVGVGEIGRRVARRAQAFGMSVIGYDPFIGPYDYAPAELGIRLLSLSEVLAQADVVSVHVPLSPETYHLLDAERLALMRPQAVLINTARGGIVDESALVEALTAGRLRYAVLDVTEEEPLPAESPLRSCSAVLLTPHIAGLTADAQERTSRLVVTEVLQRLAALSVR</sequence>
<dbReference type="RefSeq" id="WP_223258150.1">
    <property type="nucleotide sequence ID" value="NZ_MCIF01000002.1"/>
</dbReference>
<organism evidence="7 8">
    <name type="scientific">Thermogemmatispora tikiterensis</name>
    <dbReference type="NCBI Taxonomy" id="1825093"/>
    <lineage>
        <taxon>Bacteria</taxon>
        <taxon>Bacillati</taxon>
        <taxon>Chloroflexota</taxon>
        <taxon>Ktedonobacteria</taxon>
        <taxon>Thermogemmatisporales</taxon>
        <taxon>Thermogemmatisporaceae</taxon>
        <taxon>Thermogemmatispora</taxon>
    </lineage>
</organism>
<dbReference type="PANTHER" id="PTHR42789:SF1">
    <property type="entry name" value="D-ISOMER SPECIFIC 2-HYDROXYACID DEHYDROGENASE FAMILY PROTEIN (AFU_ORTHOLOGUE AFUA_6G10090)"/>
    <property type="match status" value="1"/>
</dbReference>
<reference evidence="7 8" key="1">
    <citation type="submission" date="2016-08" db="EMBL/GenBank/DDBJ databases">
        <title>Analysis of Carbohydrate Active Enzymes in Thermogemmatispora T81 Reveals Carbohydrate Degradation Ability.</title>
        <authorList>
            <person name="Tomazini A."/>
            <person name="Lal S."/>
            <person name="Stott M."/>
            <person name="Henrissat B."/>
            <person name="Polikarpov I."/>
            <person name="Sparling R."/>
            <person name="Levin D.B."/>
        </authorList>
    </citation>
    <scope>NUCLEOTIDE SEQUENCE [LARGE SCALE GENOMIC DNA]</scope>
    <source>
        <strain evidence="7 8">T81</strain>
    </source>
</reference>
<evidence type="ECO:0000313" key="8">
    <source>
        <dbReference type="Proteomes" id="UP000248706"/>
    </source>
</evidence>
<evidence type="ECO:0000313" key="7">
    <source>
        <dbReference type="EMBL" id="RAQ94279.1"/>
    </source>
</evidence>
<dbReference type="SUPFAM" id="SSF51735">
    <property type="entry name" value="NAD(P)-binding Rossmann-fold domains"/>
    <property type="match status" value="1"/>
</dbReference>
<dbReference type="GO" id="GO:0016616">
    <property type="term" value="F:oxidoreductase activity, acting on the CH-OH group of donors, NAD or NADP as acceptor"/>
    <property type="evidence" value="ECO:0007669"/>
    <property type="project" value="InterPro"/>
</dbReference>
<feature type="domain" description="D-isomer specific 2-hydroxyacid dehydrogenase catalytic" evidence="5">
    <location>
        <begin position="28"/>
        <end position="304"/>
    </location>
</feature>
<dbReference type="InterPro" id="IPR006139">
    <property type="entry name" value="D-isomer_2_OHA_DH_cat_dom"/>
</dbReference>
<dbReference type="Proteomes" id="UP000248706">
    <property type="component" value="Unassembled WGS sequence"/>
</dbReference>
<keyword evidence="3" id="KW-0520">NAD</keyword>
<comment type="caution">
    <text evidence="7">The sequence shown here is derived from an EMBL/GenBank/DDBJ whole genome shotgun (WGS) entry which is preliminary data.</text>
</comment>
<comment type="similarity">
    <text evidence="1 4">Belongs to the D-isomer specific 2-hydroxyacid dehydrogenase family.</text>
</comment>
<dbReference type="InterPro" id="IPR029753">
    <property type="entry name" value="D-isomer_DH_CS"/>
</dbReference>
<dbReference type="EMBL" id="MCIF01000002">
    <property type="protein sequence ID" value="RAQ94279.1"/>
    <property type="molecule type" value="Genomic_DNA"/>
</dbReference>
<dbReference type="AlphaFoldDB" id="A0A328VBU9"/>
<feature type="domain" description="D-isomer specific 2-hydroxyacid dehydrogenase NAD-binding" evidence="6">
    <location>
        <begin position="107"/>
        <end position="284"/>
    </location>
</feature>
<name>A0A328VBU9_9CHLR</name>
<gene>
    <name evidence="7" type="ORF">A4R35_01965</name>
</gene>
<dbReference type="FunFam" id="3.40.50.720:FF:000203">
    <property type="entry name" value="D-3-phosphoglycerate dehydrogenase (SerA)"/>
    <property type="match status" value="1"/>
</dbReference>
<dbReference type="PROSITE" id="PS00670">
    <property type="entry name" value="D_2_HYDROXYACID_DH_2"/>
    <property type="match status" value="1"/>
</dbReference>